<dbReference type="InterPro" id="IPR017900">
    <property type="entry name" value="4Fe4S_Fe_S_CS"/>
</dbReference>
<keyword evidence="4" id="KW-0677">Repeat</keyword>
<dbReference type="Proteomes" id="UP000772812">
    <property type="component" value="Unassembled WGS sequence"/>
</dbReference>
<proteinExistence type="predicted"/>
<dbReference type="EMBL" id="JAACYA010000001">
    <property type="protein sequence ID" value="MBK3332021.1"/>
    <property type="molecule type" value="Genomic_DNA"/>
</dbReference>
<dbReference type="Pfam" id="PF00037">
    <property type="entry name" value="Fer4"/>
    <property type="match status" value="1"/>
</dbReference>
<feature type="domain" description="4Fe-4S ferredoxin-type" evidence="8">
    <location>
        <begin position="73"/>
        <end position="104"/>
    </location>
</feature>
<dbReference type="InterPro" id="IPR050572">
    <property type="entry name" value="Fe-S_Ferredoxin"/>
</dbReference>
<protein>
    <submittedName>
        <fullName evidence="9">Ferredoxin-type protein NapF</fullName>
    </submittedName>
</protein>
<evidence type="ECO:0000313" key="9">
    <source>
        <dbReference type="EMBL" id="MBK3332021.1"/>
    </source>
</evidence>
<evidence type="ECO:0000313" key="10">
    <source>
        <dbReference type="Proteomes" id="UP000772812"/>
    </source>
</evidence>
<keyword evidence="6" id="KW-0408">Iron</keyword>
<keyword evidence="1" id="KW-0813">Transport</keyword>
<organism evidence="9 10">
    <name type="scientific">Persephonella atlantica</name>
    <dbReference type="NCBI Taxonomy" id="2699429"/>
    <lineage>
        <taxon>Bacteria</taxon>
        <taxon>Pseudomonadati</taxon>
        <taxon>Aquificota</taxon>
        <taxon>Aquificia</taxon>
        <taxon>Aquificales</taxon>
        <taxon>Hydrogenothermaceae</taxon>
        <taxon>Persephonella</taxon>
    </lineage>
</organism>
<dbReference type="SUPFAM" id="SSF54862">
    <property type="entry name" value="4Fe-4S ferredoxins"/>
    <property type="match status" value="1"/>
</dbReference>
<gene>
    <name evidence="9" type="ORF">GWK41_02935</name>
</gene>
<feature type="domain" description="4Fe-4S ferredoxin-type" evidence="8">
    <location>
        <begin position="144"/>
        <end position="173"/>
    </location>
</feature>
<dbReference type="PROSITE" id="PS51379">
    <property type="entry name" value="4FE4S_FER_2"/>
    <property type="match status" value="2"/>
</dbReference>
<evidence type="ECO:0000256" key="1">
    <source>
        <dbReference type="ARBA" id="ARBA00022448"/>
    </source>
</evidence>
<dbReference type="RefSeq" id="WP_200673414.1">
    <property type="nucleotide sequence ID" value="NZ_JAACYA010000001.1"/>
</dbReference>
<comment type="caution">
    <text evidence="9">The sequence shown here is derived from an EMBL/GenBank/DDBJ whole genome shotgun (WGS) entry which is preliminary data.</text>
</comment>
<keyword evidence="7" id="KW-0411">Iron-sulfur</keyword>
<evidence type="ECO:0000256" key="2">
    <source>
        <dbReference type="ARBA" id="ARBA00022485"/>
    </source>
</evidence>
<dbReference type="CDD" id="cd10564">
    <property type="entry name" value="NapF_like"/>
    <property type="match status" value="1"/>
</dbReference>
<evidence type="ECO:0000256" key="7">
    <source>
        <dbReference type="ARBA" id="ARBA00023014"/>
    </source>
</evidence>
<keyword evidence="2" id="KW-0004">4Fe-4S</keyword>
<keyword evidence="10" id="KW-1185">Reference proteome</keyword>
<evidence type="ECO:0000256" key="4">
    <source>
        <dbReference type="ARBA" id="ARBA00022737"/>
    </source>
</evidence>
<name>A0ABS1GGL9_9AQUI</name>
<keyword evidence="3" id="KW-0479">Metal-binding</keyword>
<keyword evidence="5" id="KW-0249">Electron transport</keyword>
<dbReference type="PROSITE" id="PS00198">
    <property type="entry name" value="4FE4S_FER_1"/>
    <property type="match status" value="1"/>
</dbReference>
<evidence type="ECO:0000256" key="5">
    <source>
        <dbReference type="ARBA" id="ARBA00022982"/>
    </source>
</evidence>
<dbReference type="Gene3D" id="3.30.70.20">
    <property type="match status" value="2"/>
</dbReference>
<reference evidence="9 10" key="1">
    <citation type="journal article" date="2021" name="Syst. Appl. Microbiol.">
        <title>Persephonella atlantica sp. nov.: How to adapt to physico-chemical gradients in high temperature hydrothermal habitats.</title>
        <authorList>
            <person name="Francois D.X."/>
            <person name="Godfroy A."/>
            <person name="Mathien C."/>
            <person name="Aube J."/>
            <person name="Cathalot C."/>
            <person name="Lesongeur F."/>
            <person name="L'Haridon S."/>
            <person name="Philippon X."/>
            <person name="Roussel E.G."/>
        </authorList>
    </citation>
    <scope>NUCLEOTIDE SEQUENCE [LARGE SCALE GENOMIC DNA]</scope>
    <source>
        <strain evidence="9 10">MO1340</strain>
    </source>
</reference>
<evidence type="ECO:0000256" key="6">
    <source>
        <dbReference type="ARBA" id="ARBA00023004"/>
    </source>
</evidence>
<evidence type="ECO:0000256" key="3">
    <source>
        <dbReference type="ARBA" id="ARBA00022723"/>
    </source>
</evidence>
<dbReference type="InterPro" id="IPR004496">
    <property type="entry name" value="NapF"/>
</dbReference>
<dbReference type="InterPro" id="IPR017896">
    <property type="entry name" value="4Fe4S_Fe-S-bd"/>
</dbReference>
<dbReference type="PANTHER" id="PTHR43687:SF6">
    <property type="entry name" value="L-ASPARTATE SEMIALDEHYDE SULFURTRANSFERASE IRON-SULFUR SUBUNIT"/>
    <property type="match status" value="1"/>
</dbReference>
<accession>A0ABS1GGL9</accession>
<dbReference type="PANTHER" id="PTHR43687">
    <property type="entry name" value="ADENYLYLSULFATE REDUCTASE, BETA SUBUNIT"/>
    <property type="match status" value="1"/>
</dbReference>
<evidence type="ECO:0000259" key="8">
    <source>
        <dbReference type="PROSITE" id="PS51379"/>
    </source>
</evidence>
<sequence>MSKKMDRRGFLKALPFIPKATVEEIKNPSEEEIKDIIRPPYISESSDFTKCAECSGECIAVCEERILFRLRDGSPHVVYGEKGCTFCGKCADVCEYGVLSRENPARISVEVKININKCMAWNGVMCFSCREPCLDNAIKFEGIFKPQIVPDVCTGCGFCTNICPSGAIEVFPLEIEKDEKTA</sequence>